<keyword evidence="1" id="KW-0175">Coiled coil</keyword>
<gene>
    <name evidence="2" type="ORF">ACD_71C00125G0004</name>
</gene>
<proteinExistence type="predicted"/>
<reference evidence="2" key="1">
    <citation type="journal article" date="2012" name="Science">
        <title>Fermentation, hydrogen, and sulfur metabolism in multiple uncultivated bacterial phyla.</title>
        <authorList>
            <person name="Wrighton K.C."/>
            <person name="Thomas B.C."/>
            <person name="Sharon I."/>
            <person name="Miller C.S."/>
            <person name="Castelle C.J."/>
            <person name="VerBerkmoes N.C."/>
            <person name="Wilkins M.J."/>
            <person name="Hettich R.L."/>
            <person name="Lipton M.S."/>
            <person name="Williams K.H."/>
            <person name="Long P.E."/>
            <person name="Banfield J.F."/>
        </authorList>
    </citation>
    <scope>NUCLEOTIDE SEQUENCE [LARGE SCALE GENOMIC DNA]</scope>
</reference>
<organism evidence="2">
    <name type="scientific">uncultured bacterium</name>
    <name type="common">gcode 4</name>
    <dbReference type="NCBI Taxonomy" id="1234023"/>
    <lineage>
        <taxon>Bacteria</taxon>
        <taxon>environmental samples</taxon>
    </lineage>
</organism>
<dbReference type="EMBL" id="AMFJ01028856">
    <property type="protein sequence ID" value="EKD44473.1"/>
    <property type="molecule type" value="Genomic_DNA"/>
</dbReference>
<comment type="caution">
    <text evidence="2">The sequence shown here is derived from an EMBL/GenBank/DDBJ whole genome shotgun (WGS) entry which is preliminary data.</text>
</comment>
<accession>K1ZJ73</accession>
<evidence type="ECO:0000256" key="1">
    <source>
        <dbReference type="SAM" id="Coils"/>
    </source>
</evidence>
<sequence>MLSYDEIVEKNAEKRKKQKEKVRLPTGHQLLNKENYDTLKETMWTYLDNIVSTYQKKFLKDSTDSKQTQELINHYFLFIFLQMLIKSQIVFDMKKPKSTPFFQQVIDDCLVYIQKKYKVSLTISSEDIKKKLFHTKDETSKPLELIYKNCTEEDLISWEKYLDANFFTSRQTSLDKIRRQVMVERYQNRERLQRWWELLNPLYHVSQEKKEKILATIAVLKQYTGENRLIGEILEQFQENLKKAEEDIKIHTVLEDKSIPSKEPESLVKIEQQYLKFYQVPVQYRKMFGVVINRLNNFHQVKGNLTKKSDISNNKLFDNLVHSNQKIEDILYYINNLVTKKHISAIFDKKWNKKQKEKIEIIQSFCLGIQKVDTLPKKRKSKDPEWQHVLEF</sequence>
<dbReference type="AlphaFoldDB" id="K1ZJ73"/>
<feature type="non-terminal residue" evidence="2">
    <location>
        <position position="1"/>
    </location>
</feature>
<evidence type="ECO:0000313" key="2">
    <source>
        <dbReference type="EMBL" id="EKD44473.1"/>
    </source>
</evidence>
<name>K1ZJ73_9BACT</name>
<feature type="coiled-coil region" evidence="1">
    <location>
        <begin position="227"/>
        <end position="254"/>
    </location>
</feature>
<protein>
    <submittedName>
        <fullName evidence="2">Uncharacterized protein</fullName>
    </submittedName>
</protein>